<protein>
    <recommendedName>
        <fullName evidence="8">GtrA/DPMS transmembrane domain-containing protein</fullName>
    </recommendedName>
</protein>
<organism evidence="9 10">
    <name type="scientific">Leifsonella bigeumensis</name>
    <dbReference type="NCBI Taxonomy" id="433643"/>
    <lineage>
        <taxon>Bacteria</taxon>
        <taxon>Bacillati</taxon>
        <taxon>Actinomycetota</taxon>
        <taxon>Actinomycetes</taxon>
        <taxon>Micrococcales</taxon>
        <taxon>Microbacteriaceae</taxon>
        <taxon>Leifsonella</taxon>
    </lineage>
</organism>
<dbReference type="EMBL" id="BAABAE010000002">
    <property type="protein sequence ID" value="GAA3735296.1"/>
    <property type="molecule type" value="Genomic_DNA"/>
</dbReference>
<dbReference type="Pfam" id="PF04138">
    <property type="entry name" value="GtrA_DPMS_TM"/>
    <property type="match status" value="1"/>
</dbReference>
<feature type="compositionally biased region" description="Pro residues" evidence="6">
    <location>
        <begin position="170"/>
        <end position="184"/>
    </location>
</feature>
<dbReference type="PANTHER" id="PTHR38459:SF1">
    <property type="entry name" value="PROPHAGE BACTOPRENOL-LINKED GLUCOSE TRANSLOCASE HOMOLOG"/>
    <property type="match status" value="1"/>
</dbReference>
<sequence length="184" mass="19667">MKALVTQLLRFAAVGGVGLVVDVAVFNALRVTILSPENLYEGPVLAKVISTSIAIVVNWLGNRYWTFGPHRRPQAVREGLEFALVSIGGMLIGLACLWVSHYVLGYTSLLADNISSNVIGLALGTAFRFWLYRTWVFRPPTATPDVVPTMAAPVPLSTTEPHPTAATPTAPVPPGPIPTVPAID</sequence>
<evidence type="ECO:0000313" key="9">
    <source>
        <dbReference type="EMBL" id="GAA3735296.1"/>
    </source>
</evidence>
<dbReference type="InterPro" id="IPR051401">
    <property type="entry name" value="GtrA_CellWall_Glycosyl"/>
</dbReference>
<feature type="compositionally biased region" description="Low complexity" evidence="6">
    <location>
        <begin position="158"/>
        <end position="169"/>
    </location>
</feature>
<feature type="transmembrane region" description="Helical" evidence="7">
    <location>
        <begin position="82"/>
        <end position="102"/>
    </location>
</feature>
<gene>
    <name evidence="9" type="ORF">GCM10022239_09180</name>
</gene>
<name>A0ABP7FC25_9MICO</name>
<reference evidence="10" key="1">
    <citation type="journal article" date="2019" name="Int. J. Syst. Evol. Microbiol.">
        <title>The Global Catalogue of Microorganisms (GCM) 10K type strain sequencing project: providing services to taxonomists for standard genome sequencing and annotation.</title>
        <authorList>
            <consortium name="The Broad Institute Genomics Platform"/>
            <consortium name="The Broad Institute Genome Sequencing Center for Infectious Disease"/>
            <person name="Wu L."/>
            <person name="Ma J."/>
        </authorList>
    </citation>
    <scope>NUCLEOTIDE SEQUENCE [LARGE SCALE GENOMIC DNA]</scope>
    <source>
        <strain evidence="10">JCM 16949</strain>
    </source>
</reference>
<evidence type="ECO:0000256" key="6">
    <source>
        <dbReference type="SAM" id="MobiDB-lite"/>
    </source>
</evidence>
<proteinExistence type="inferred from homology"/>
<evidence type="ECO:0000256" key="1">
    <source>
        <dbReference type="ARBA" id="ARBA00004141"/>
    </source>
</evidence>
<keyword evidence="4 7" id="KW-1133">Transmembrane helix</keyword>
<feature type="domain" description="GtrA/DPMS transmembrane" evidence="8">
    <location>
        <begin position="10"/>
        <end position="137"/>
    </location>
</feature>
<evidence type="ECO:0000259" key="8">
    <source>
        <dbReference type="Pfam" id="PF04138"/>
    </source>
</evidence>
<evidence type="ECO:0000256" key="5">
    <source>
        <dbReference type="ARBA" id="ARBA00023136"/>
    </source>
</evidence>
<dbReference type="RefSeq" id="WP_344754176.1">
    <property type="nucleotide sequence ID" value="NZ_BAABAE010000002.1"/>
</dbReference>
<feature type="transmembrane region" description="Helical" evidence="7">
    <location>
        <begin position="114"/>
        <end position="131"/>
    </location>
</feature>
<dbReference type="Proteomes" id="UP001501004">
    <property type="component" value="Unassembled WGS sequence"/>
</dbReference>
<feature type="transmembrane region" description="Helical" evidence="7">
    <location>
        <begin position="44"/>
        <end position="61"/>
    </location>
</feature>
<keyword evidence="5 7" id="KW-0472">Membrane</keyword>
<evidence type="ECO:0000256" key="2">
    <source>
        <dbReference type="ARBA" id="ARBA00009399"/>
    </source>
</evidence>
<evidence type="ECO:0000256" key="7">
    <source>
        <dbReference type="SAM" id="Phobius"/>
    </source>
</evidence>
<comment type="subcellular location">
    <subcellularLocation>
        <location evidence="1">Membrane</location>
        <topology evidence="1">Multi-pass membrane protein</topology>
    </subcellularLocation>
</comment>
<feature type="region of interest" description="Disordered" evidence="6">
    <location>
        <begin position="157"/>
        <end position="184"/>
    </location>
</feature>
<dbReference type="InterPro" id="IPR007267">
    <property type="entry name" value="GtrA_DPMS_TM"/>
</dbReference>
<dbReference type="PANTHER" id="PTHR38459">
    <property type="entry name" value="PROPHAGE BACTOPRENOL-LINKED GLUCOSE TRANSLOCASE HOMOLOG"/>
    <property type="match status" value="1"/>
</dbReference>
<feature type="transmembrane region" description="Helical" evidence="7">
    <location>
        <begin position="12"/>
        <end position="32"/>
    </location>
</feature>
<evidence type="ECO:0000313" key="10">
    <source>
        <dbReference type="Proteomes" id="UP001501004"/>
    </source>
</evidence>
<evidence type="ECO:0000256" key="4">
    <source>
        <dbReference type="ARBA" id="ARBA00022989"/>
    </source>
</evidence>
<accession>A0ABP7FC25</accession>
<comment type="caution">
    <text evidence="9">The sequence shown here is derived from an EMBL/GenBank/DDBJ whole genome shotgun (WGS) entry which is preliminary data.</text>
</comment>
<keyword evidence="10" id="KW-1185">Reference proteome</keyword>
<evidence type="ECO:0000256" key="3">
    <source>
        <dbReference type="ARBA" id="ARBA00022692"/>
    </source>
</evidence>
<comment type="similarity">
    <text evidence="2">Belongs to the GtrA family.</text>
</comment>
<keyword evidence="3 7" id="KW-0812">Transmembrane</keyword>